<dbReference type="AlphaFoldDB" id="A0A1G2NER8"/>
<protein>
    <submittedName>
        <fullName evidence="2">Uncharacterized protein</fullName>
    </submittedName>
</protein>
<evidence type="ECO:0000313" key="2">
    <source>
        <dbReference type="EMBL" id="OHA34556.1"/>
    </source>
</evidence>
<evidence type="ECO:0000256" key="1">
    <source>
        <dbReference type="SAM" id="MobiDB-lite"/>
    </source>
</evidence>
<name>A0A1G2NER8_9BACT</name>
<sequence>MLHKEIYEIGKKLPKGDKLGIHATVEKYTLELLATTIAASLTSRKEKIPILKGGAHSSSPSNSPHSNRI</sequence>
<organism evidence="2 3">
    <name type="scientific">Candidatus Taylorbacteria bacterium RIFCSPLOWO2_01_FULL_48_100</name>
    <dbReference type="NCBI Taxonomy" id="1802322"/>
    <lineage>
        <taxon>Bacteria</taxon>
        <taxon>Candidatus Tayloriibacteriota</taxon>
    </lineage>
</organism>
<accession>A0A1G2NER8</accession>
<reference evidence="2 3" key="1">
    <citation type="journal article" date="2016" name="Nat. Commun.">
        <title>Thousands of microbial genomes shed light on interconnected biogeochemical processes in an aquifer system.</title>
        <authorList>
            <person name="Anantharaman K."/>
            <person name="Brown C.T."/>
            <person name="Hug L.A."/>
            <person name="Sharon I."/>
            <person name="Castelle C.J."/>
            <person name="Probst A.J."/>
            <person name="Thomas B.C."/>
            <person name="Singh A."/>
            <person name="Wilkins M.J."/>
            <person name="Karaoz U."/>
            <person name="Brodie E.L."/>
            <person name="Williams K.H."/>
            <person name="Hubbard S.S."/>
            <person name="Banfield J.F."/>
        </authorList>
    </citation>
    <scope>NUCLEOTIDE SEQUENCE [LARGE SCALE GENOMIC DNA]</scope>
</reference>
<proteinExistence type="predicted"/>
<evidence type="ECO:0000313" key="3">
    <source>
        <dbReference type="Proteomes" id="UP000177797"/>
    </source>
</evidence>
<feature type="region of interest" description="Disordered" evidence="1">
    <location>
        <begin position="49"/>
        <end position="69"/>
    </location>
</feature>
<gene>
    <name evidence="2" type="ORF">A2938_03330</name>
</gene>
<feature type="compositionally biased region" description="Low complexity" evidence="1">
    <location>
        <begin position="56"/>
        <end position="69"/>
    </location>
</feature>
<comment type="caution">
    <text evidence="2">The sequence shown here is derived from an EMBL/GenBank/DDBJ whole genome shotgun (WGS) entry which is preliminary data.</text>
</comment>
<dbReference type="Proteomes" id="UP000177797">
    <property type="component" value="Unassembled WGS sequence"/>
</dbReference>
<dbReference type="EMBL" id="MHSA01000011">
    <property type="protein sequence ID" value="OHA34556.1"/>
    <property type="molecule type" value="Genomic_DNA"/>
</dbReference>